<dbReference type="PANTHER" id="PTHR35357:SF17">
    <property type="entry name" value="PECTINESTERASE INHIBITOR 12"/>
    <property type="match status" value="1"/>
</dbReference>
<dbReference type="GO" id="GO:0044183">
    <property type="term" value="F:protein folding chaperone"/>
    <property type="evidence" value="ECO:0007669"/>
    <property type="project" value="InterPro"/>
</dbReference>
<evidence type="ECO:0000256" key="2">
    <source>
        <dbReference type="ARBA" id="ARBA00006975"/>
    </source>
</evidence>
<evidence type="ECO:0000256" key="8">
    <source>
        <dbReference type="ARBA" id="ARBA00023186"/>
    </source>
</evidence>
<organism evidence="12 13">
    <name type="scientific">Mikania micrantha</name>
    <name type="common">bitter vine</name>
    <dbReference type="NCBI Taxonomy" id="192012"/>
    <lineage>
        <taxon>Eukaryota</taxon>
        <taxon>Viridiplantae</taxon>
        <taxon>Streptophyta</taxon>
        <taxon>Embryophyta</taxon>
        <taxon>Tracheophyta</taxon>
        <taxon>Spermatophyta</taxon>
        <taxon>Magnoliopsida</taxon>
        <taxon>eudicotyledons</taxon>
        <taxon>Gunneridae</taxon>
        <taxon>Pentapetalae</taxon>
        <taxon>asterids</taxon>
        <taxon>campanulids</taxon>
        <taxon>Asterales</taxon>
        <taxon>Asteraceae</taxon>
        <taxon>Asteroideae</taxon>
        <taxon>Heliantheae alliance</taxon>
        <taxon>Eupatorieae</taxon>
        <taxon>Mikania</taxon>
    </lineage>
</organism>
<evidence type="ECO:0000313" key="13">
    <source>
        <dbReference type="Proteomes" id="UP000326396"/>
    </source>
</evidence>
<keyword evidence="4" id="KW-0934">Plastid</keyword>
<dbReference type="AlphaFoldDB" id="A0A5N6NQV4"/>
<dbReference type="Pfam" id="PF04043">
    <property type="entry name" value="PMEI"/>
    <property type="match status" value="1"/>
</dbReference>
<dbReference type="CDD" id="cd00320">
    <property type="entry name" value="cpn10"/>
    <property type="match status" value="1"/>
</dbReference>
<dbReference type="Gene3D" id="2.30.33.40">
    <property type="entry name" value="GroES chaperonin"/>
    <property type="match status" value="1"/>
</dbReference>
<dbReference type="InterPro" id="IPR037124">
    <property type="entry name" value="Chaperonin_GroES_sf"/>
</dbReference>
<dbReference type="FunFam" id="1.20.140.40:FF:000002">
    <property type="entry name" value="Putative invertase inhibitor"/>
    <property type="match status" value="1"/>
</dbReference>
<dbReference type="GO" id="GO:0005576">
    <property type="term" value="C:extracellular region"/>
    <property type="evidence" value="ECO:0007669"/>
    <property type="project" value="UniProtKB-ARBA"/>
</dbReference>
<dbReference type="PANTHER" id="PTHR35357">
    <property type="entry name" value="OS02G0537100 PROTEIN"/>
    <property type="match status" value="1"/>
</dbReference>
<evidence type="ECO:0000256" key="7">
    <source>
        <dbReference type="ARBA" id="ARBA00023157"/>
    </source>
</evidence>
<evidence type="ECO:0000256" key="1">
    <source>
        <dbReference type="ARBA" id="ARBA00004229"/>
    </source>
</evidence>
<evidence type="ECO:0000256" key="3">
    <source>
        <dbReference type="ARBA" id="ARBA00022528"/>
    </source>
</evidence>
<keyword evidence="6" id="KW-0809">Transit peptide</keyword>
<dbReference type="GO" id="GO:0005524">
    <property type="term" value="F:ATP binding"/>
    <property type="evidence" value="ECO:0007669"/>
    <property type="project" value="InterPro"/>
</dbReference>
<accession>A0A5N6NQV4</accession>
<keyword evidence="13" id="KW-1185">Reference proteome</keyword>
<keyword evidence="7" id="KW-1015">Disulfide bond</keyword>
<dbReference type="CDD" id="cd15795">
    <property type="entry name" value="PMEI-Pla_a_1_like"/>
    <property type="match status" value="1"/>
</dbReference>
<dbReference type="GO" id="GO:0009507">
    <property type="term" value="C:chloroplast"/>
    <property type="evidence" value="ECO:0007669"/>
    <property type="project" value="UniProtKB-SubCell"/>
</dbReference>
<evidence type="ECO:0000313" key="12">
    <source>
        <dbReference type="EMBL" id="KAD4982642.1"/>
    </source>
</evidence>
<dbReference type="InterPro" id="IPR011032">
    <property type="entry name" value="GroES-like_sf"/>
</dbReference>
<dbReference type="GO" id="GO:0004857">
    <property type="term" value="F:enzyme inhibitor activity"/>
    <property type="evidence" value="ECO:0007669"/>
    <property type="project" value="InterPro"/>
</dbReference>
<dbReference type="OrthoDB" id="1915198at2759"/>
<feature type="domain" description="Pectinesterase inhibitor" evidence="11">
    <location>
        <begin position="187"/>
        <end position="316"/>
    </location>
</feature>
<keyword evidence="5" id="KW-0732">Signal</keyword>
<dbReference type="Gene3D" id="1.20.140.40">
    <property type="entry name" value="Invertase/pectin methylesterase inhibitor family protein"/>
    <property type="match status" value="1"/>
</dbReference>
<dbReference type="FunFam" id="2.30.33.40:FF:000008">
    <property type="entry name" value="10 kDa chaperonin"/>
    <property type="match status" value="1"/>
</dbReference>
<dbReference type="InterPro" id="IPR034088">
    <property type="entry name" value="Pla_a_1-like"/>
</dbReference>
<sequence>MASSSFLTVAKPFSSFVTDLPSSSSMRTKATSLGLRRNAFKVNAIATKYEPTKVKPQADRVLIRLEELPEKSAGGVLLPKSAVKFERYLMGEILAVGTEVGDLEAGKKVCSKSFICAVSQVDLGAEGKHCFCKAGDLLAVVRLGDDGERSRVDVAVGIWCLQESIGRRRGKGVGLTLLFCRLWQRGGEDEGPNDAAPGSRHTDVRGLGKIAIQLAQVNVTNTKSHIKILLKKKYNSFVKMCLNDCLELYSDAVIDIKHALKSYKSKRYDEANALITSVMDATTTCENGFKEKHNIVSPLTKRNDATFELCGIGLSIMHILRVGTN</sequence>
<comment type="similarity">
    <text evidence="9">Belongs to the PMEI family.</text>
</comment>
<proteinExistence type="inferred from homology"/>
<comment type="caution">
    <text evidence="12">The sequence shown here is derived from an EMBL/GenBank/DDBJ whole genome shotgun (WGS) entry which is preliminary data.</text>
</comment>
<protein>
    <recommendedName>
        <fullName evidence="11">Pectinesterase inhibitor domain-containing protein</fullName>
    </recommendedName>
</protein>
<dbReference type="SMART" id="SM00883">
    <property type="entry name" value="Cpn10"/>
    <property type="match status" value="1"/>
</dbReference>
<evidence type="ECO:0000259" key="11">
    <source>
        <dbReference type="SMART" id="SM00856"/>
    </source>
</evidence>
<reference evidence="12 13" key="1">
    <citation type="submission" date="2019-05" db="EMBL/GenBank/DDBJ databases">
        <title>Mikania micrantha, genome provides insights into the molecular mechanism of rapid growth.</title>
        <authorList>
            <person name="Liu B."/>
        </authorList>
    </citation>
    <scope>NUCLEOTIDE SEQUENCE [LARGE SCALE GENOMIC DNA]</scope>
    <source>
        <strain evidence="12">NLD-2019</strain>
        <tissue evidence="12">Leaf</tissue>
    </source>
</reference>
<dbReference type="NCBIfam" id="TIGR01614">
    <property type="entry name" value="PME_inhib"/>
    <property type="match status" value="1"/>
</dbReference>
<dbReference type="Proteomes" id="UP000326396">
    <property type="component" value="Linkage Group LG18"/>
</dbReference>
<dbReference type="InterPro" id="IPR035513">
    <property type="entry name" value="Invertase/methylesterase_inhib"/>
</dbReference>
<evidence type="ECO:0000256" key="9">
    <source>
        <dbReference type="ARBA" id="ARBA00038471"/>
    </source>
</evidence>
<dbReference type="InterPro" id="IPR020818">
    <property type="entry name" value="Chaperonin_GroES"/>
</dbReference>
<dbReference type="Pfam" id="PF00166">
    <property type="entry name" value="Cpn10"/>
    <property type="match status" value="1"/>
</dbReference>
<dbReference type="InterPro" id="IPR006501">
    <property type="entry name" value="Pectinesterase_inhib_dom"/>
</dbReference>
<gene>
    <name evidence="12" type="ORF">E3N88_19313</name>
</gene>
<name>A0A5N6NQV4_9ASTR</name>
<dbReference type="SUPFAM" id="SSF101148">
    <property type="entry name" value="Plant invertase/pectin methylesterase inhibitor"/>
    <property type="match status" value="1"/>
</dbReference>
<evidence type="ECO:0000256" key="6">
    <source>
        <dbReference type="ARBA" id="ARBA00022946"/>
    </source>
</evidence>
<evidence type="ECO:0000256" key="5">
    <source>
        <dbReference type="ARBA" id="ARBA00022729"/>
    </source>
</evidence>
<comment type="subcellular location">
    <subcellularLocation>
        <location evidence="1">Plastid</location>
        <location evidence="1">Chloroplast</location>
    </subcellularLocation>
</comment>
<comment type="similarity">
    <text evidence="2">Belongs to the GroES chaperonin family.</text>
</comment>
<dbReference type="SMART" id="SM00856">
    <property type="entry name" value="PMEI"/>
    <property type="match status" value="1"/>
</dbReference>
<dbReference type="SUPFAM" id="SSF50129">
    <property type="entry name" value="GroES-like"/>
    <property type="match status" value="1"/>
</dbReference>
<keyword evidence="3" id="KW-0150">Chloroplast</keyword>
<evidence type="ECO:0000256" key="4">
    <source>
        <dbReference type="ARBA" id="ARBA00022640"/>
    </source>
</evidence>
<evidence type="ECO:0000256" key="10">
    <source>
        <dbReference type="ARBA" id="ARBA00055769"/>
    </source>
</evidence>
<dbReference type="EMBL" id="SZYD01000010">
    <property type="protein sequence ID" value="KAD4982642.1"/>
    <property type="molecule type" value="Genomic_DNA"/>
</dbReference>
<keyword evidence="8" id="KW-0143">Chaperone</keyword>
<comment type="function">
    <text evidence="10">Functions as a co-chaperone for protein folding in chloroplasts.</text>
</comment>